<dbReference type="EMBL" id="AYZF01000002">
    <property type="protein sequence ID" value="KRN07660.1"/>
    <property type="molecule type" value="Genomic_DNA"/>
</dbReference>
<dbReference type="PROSITE" id="PS00383">
    <property type="entry name" value="TYR_PHOSPHATASE_1"/>
    <property type="match status" value="1"/>
</dbReference>
<proteinExistence type="inferred from homology"/>
<evidence type="ECO:0000313" key="3">
    <source>
        <dbReference type="Proteomes" id="UP000050961"/>
    </source>
</evidence>
<comment type="similarity">
    <text evidence="1">Belongs to the protein-tyrosine phosphatase family.</text>
</comment>
<evidence type="ECO:0000313" key="2">
    <source>
        <dbReference type="EMBL" id="KRN07660.1"/>
    </source>
</evidence>
<gene>
    <name evidence="2" type="ORF">FD15_GL000953</name>
</gene>
<dbReference type="STRING" id="1423806.FD15_GL000953"/>
<accession>A0A023CYZ4</accession>
<organism evidence="2 3">
    <name type="scientific">Liquorilactobacillus sucicola DSM 21376 = JCM 15457</name>
    <dbReference type="NCBI Taxonomy" id="1423806"/>
    <lineage>
        <taxon>Bacteria</taxon>
        <taxon>Bacillati</taxon>
        <taxon>Bacillota</taxon>
        <taxon>Bacilli</taxon>
        <taxon>Lactobacillales</taxon>
        <taxon>Lactobacillaceae</taxon>
        <taxon>Liquorilactobacillus</taxon>
    </lineage>
</organism>
<dbReference type="InterPro" id="IPR029021">
    <property type="entry name" value="Prot-tyrosine_phosphatase-like"/>
</dbReference>
<reference evidence="2 3" key="1">
    <citation type="journal article" date="2015" name="Genome Announc.">
        <title>Expanding the biotechnology potential of lactobacilli through comparative genomics of 213 strains and associated genera.</title>
        <authorList>
            <person name="Sun Z."/>
            <person name="Harris H.M."/>
            <person name="McCann A."/>
            <person name="Guo C."/>
            <person name="Argimon S."/>
            <person name="Zhang W."/>
            <person name="Yang X."/>
            <person name="Jeffery I.B."/>
            <person name="Cooney J.C."/>
            <person name="Kagawa T.F."/>
            <person name="Liu W."/>
            <person name="Song Y."/>
            <person name="Salvetti E."/>
            <person name="Wrobel A."/>
            <person name="Rasinkangas P."/>
            <person name="Parkhill J."/>
            <person name="Rea M.C."/>
            <person name="O'Sullivan O."/>
            <person name="Ritari J."/>
            <person name="Douillard F.P."/>
            <person name="Paul Ross R."/>
            <person name="Yang R."/>
            <person name="Briner A.E."/>
            <person name="Felis G.E."/>
            <person name="de Vos W.M."/>
            <person name="Barrangou R."/>
            <person name="Klaenhammer T.R."/>
            <person name="Caufield P.W."/>
            <person name="Cui Y."/>
            <person name="Zhang H."/>
            <person name="O'Toole P.W."/>
        </authorList>
    </citation>
    <scope>NUCLEOTIDE SEQUENCE [LARGE SCALE GENOMIC DNA]</scope>
    <source>
        <strain evidence="2 3">DSM 21376</strain>
    </source>
</reference>
<dbReference type="eggNOG" id="COG2365">
    <property type="taxonomic scope" value="Bacteria"/>
</dbReference>
<dbReference type="GO" id="GO:0004721">
    <property type="term" value="F:phosphoprotein phosphatase activity"/>
    <property type="evidence" value="ECO:0007669"/>
    <property type="project" value="InterPro"/>
</dbReference>
<dbReference type="Gene3D" id="3.90.190.10">
    <property type="entry name" value="Protein tyrosine phosphatase superfamily"/>
    <property type="match status" value="1"/>
</dbReference>
<dbReference type="PANTHER" id="PTHR31126:SF1">
    <property type="entry name" value="TYROSINE SPECIFIC PROTEIN PHOSPHATASES DOMAIN-CONTAINING PROTEIN"/>
    <property type="match status" value="1"/>
</dbReference>
<evidence type="ECO:0000256" key="1">
    <source>
        <dbReference type="ARBA" id="ARBA00009580"/>
    </source>
</evidence>
<dbReference type="RefSeq" id="WP_187325794.1">
    <property type="nucleotide sequence ID" value="NZ_AYZF01000002.1"/>
</dbReference>
<protein>
    <submittedName>
        <fullName evidence="2">Protein tyrosine serine phosphatase</fullName>
    </submittedName>
</protein>
<dbReference type="Proteomes" id="UP000050961">
    <property type="component" value="Unassembled WGS sequence"/>
</dbReference>
<dbReference type="InterPro" id="IPR026893">
    <property type="entry name" value="Tyr/Ser_Pase_IphP-type"/>
</dbReference>
<comment type="caution">
    <text evidence="2">The sequence shown here is derived from an EMBL/GenBank/DDBJ whole genome shotgun (WGS) entry which is preliminary data.</text>
</comment>
<dbReference type="PATRIC" id="fig|1423806.3.peg.970"/>
<sequence>MAYEKALVQPDITNFRDIGGYQTTDGQLKNGVFFRSGELYNLESQNIDFLNKKLHLKKIYDFRRPEEISNRPDTRIENISYENINLLSSPGQANPSLKNMVISSNIEKHMFSVYSELVLSPSSQRGYHQFLVEILNSTDPIIFHCFAGKDRTGFAAALLLKIAGAAEADIFEDYLLTNQARKKENEKILAYFQQKLSAEKLAALNVSLNVKAAYLAHAFHLINQHYGTFDVYLEKGLHLPIDYISNFRKLYIK</sequence>
<name>A0A023CYZ4_9LACO</name>
<dbReference type="Pfam" id="PF13350">
    <property type="entry name" value="Y_phosphatase3"/>
    <property type="match status" value="1"/>
</dbReference>
<dbReference type="AlphaFoldDB" id="A0A023CYZ4"/>
<keyword evidence="3" id="KW-1185">Reference proteome</keyword>
<dbReference type="PANTHER" id="PTHR31126">
    <property type="entry name" value="TYROSINE-PROTEIN PHOSPHATASE"/>
    <property type="match status" value="1"/>
</dbReference>
<dbReference type="SUPFAM" id="SSF52799">
    <property type="entry name" value="(Phosphotyrosine protein) phosphatases II"/>
    <property type="match status" value="1"/>
</dbReference>
<dbReference type="InterPro" id="IPR016130">
    <property type="entry name" value="Tyr_Pase_AS"/>
</dbReference>